<dbReference type="RefSeq" id="WP_200338657.1">
    <property type="nucleotide sequence ID" value="NZ_NRRL01000001.1"/>
</dbReference>
<sequence length="231" mass="26352">MTREIHLPGLPAVPLRRHARAKRVSLRYCRETGKVWLVAPTTASQPLLRQVVEEERQWILDRTSRPVDRVPFDLGAEIPIEGTFRRIARGDVASPDLRASELLLPANADPAARTASFLKALCRERIEAVLPTYLERLKPHLQPSHVRIKDLRTRWGSCSSKGGLNFNWRLILAPAYVLEYVVAHEVTHLVHMNHSARFWTALREIEPRTRSAESWLNSQGRRLGRYGPPSA</sequence>
<evidence type="ECO:0000259" key="1">
    <source>
        <dbReference type="Pfam" id="PF01863"/>
    </source>
</evidence>
<reference evidence="2 3" key="1">
    <citation type="journal article" date="2020" name="Microorganisms">
        <title>Osmotic Adaptation and Compatible Solute Biosynthesis of Phototrophic Bacteria as Revealed from Genome Analyses.</title>
        <authorList>
            <person name="Imhoff J.F."/>
            <person name="Rahn T."/>
            <person name="Kunzel S."/>
            <person name="Keller A."/>
            <person name="Neulinger S.C."/>
        </authorList>
    </citation>
    <scope>NUCLEOTIDE SEQUENCE [LARGE SCALE GENOMIC DNA]</scope>
    <source>
        <strain evidence="2 3">DSM 9895</strain>
    </source>
</reference>
<dbReference type="CDD" id="cd07344">
    <property type="entry name" value="M48_yhfN_like"/>
    <property type="match status" value="1"/>
</dbReference>
<evidence type="ECO:0000313" key="3">
    <source>
        <dbReference type="Proteomes" id="UP001296873"/>
    </source>
</evidence>
<protein>
    <recommendedName>
        <fullName evidence="1">YgjP-like metallopeptidase domain-containing protein</fullName>
    </recommendedName>
</protein>
<dbReference type="PANTHER" id="PTHR30399:SF1">
    <property type="entry name" value="UTP PYROPHOSPHATASE"/>
    <property type="match status" value="1"/>
</dbReference>
<evidence type="ECO:0000313" key="2">
    <source>
        <dbReference type="EMBL" id="MBK1666606.1"/>
    </source>
</evidence>
<dbReference type="InterPro" id="IPR002725">
    <property type="entry name" value="YgjP-like_metallopeptidase"/>
</dbReference>
<proteinExistence type="predicted"/>
<dbReference type="Gene3D" id="3.30.2010.10">
    <property type="entry name" value="Metalloproteases ('zincins'), catalytic domain"/>
    <property type="match status" value="1"/>
</dbReference>
<dbReference type="InterPro" id="IPR053136">
    <property type="entry name" value="UTP_pyrophosphatase-like"/>
</dbReference>
<organism evidence="2 3">
    <name type="scientific">Rhodovibrio sodomensis</name>
    <dbReference type="NCBI Taxonomy" id="1088"/>
    <lineage>
        <taxon>Bacteria</taxon>
        <taxon>Pseudomonadati</taxon>
        <taxon>Pseudomonadota</taxon>
        <taxon>Alphaproteobacteria</taxon>
        <taxon>Rhodospirillales</taxon>
        <taxon>Rhodovibrionaceae</taxon>
        <taxon>Rhodovibrio</taxon>
    </lineage>
</organism>
<gene>
    <name evidence="2" type="ORF">CKO28_00930</name>
</gene>
<dbReference type="Pfam" id="PF01863">
    <property type="entry name" value="YgjP-like"/>
    <property type="match status" value="1"/>
</dbReference>
<accession>A0ABS1D9N4</accession>
<comment type="caution">
    <text evidence="2">The sequence shown here is derived from an EMBL/GenBank/DDBJ whole genome shotgun (WGS) entry which is preliminary data.</text>
</comment>
<dbReference type="EMBL" id="NRRL01000001">
    <property type="protein sequence ID" value="MBK1666606.1"/>
    <property type="molecule type" value="Genomic_DNA"/>
</dbReference>
<name>A0ABS1D9N4_9PROT</name>
<dbReference type="Proteomes" id="UP001296873">
    <property type="component" value="Unassembled WGS sequence"/>
</dbReference>
<dbReference type="PANTHER" id="PTHR30399">
    <property type="entry name" value="UNCHARACTERIZED PROTEIN YGJP"/>
    <property type="match status" value="1"/>
</dbReference>
<keyword evidence="3" id="KW-1185">Reference proteome</keyword>
<feature type="domain" description="YgjP-like metallopeptidase" evidence="1">
    <location>
        <begin position="30"/>
        <end position="218"/>
    </location>
</feature>